<dbReference type="EMBL" id="CM008050">
    <property type="protein sequence ID" value="PAN32676.1"/>
    <property type="molecule type" value="Genomic_DNA"/>
</dbReference>
<sequence>MSNPWMVIKRKADSYTLLASESGYNTSSRRRHERLLANEELRRSFSRRKKKELCRGGGGTCRSRTSASFRGLGKQRARAAPTSASLSRSPPIFRMGCGGRRGGCISGCWCRCSEQGTWVMLKK</sequence>
<name>A0A2S3HYH9_9POAL</name>
<gene>
    <name evidence="1" type="ORF">PAHAL_5G504100</name>
</gene>
<evidence type="ECO:0000313" key="1">
    <source>
        <dbReference type="EMBL" id="PAN32676.1"/>
    </source>
</evidence>
<accession>A0A2S3HYH9</accession>
<protein>
    <submittedName>
        <fullName evidence="1">Uncharacterized protein</fullName>
    </submittedName>
</protein>
<organism evidence="1">
    <name type="scientific">Panicum hallii</name>
    <dbReference type="NCBI Taxonomy" id="206008"/>
    <lineage>
        <taxon>Eukaryota</taxon>
        <taxon>Viridiplantae</taxon>
        <taxon>Streptophyta</taxon>
        <taxon>Embryophyta</taxon>
        <taxon>Tracheophyta</taxon>
        <taxon>Spermatophyta</taxon>
        <taxon>Magnoliopsida</taxon>
        <taxon>Liliopsida</taxon>
        <taxon>Poales</taxon>
        <taxon>Poaceae</taxon>
        <taxon>PACMAD clade</taxon>
        <taxon>Panicoideae</taxon>
        <taxon>Panicodae</taxon>
        <taxon>Paniceae</taxon>
        <taxon>Panicinae</taxon>
        <taxon>Panicum</taxon>
        <taxon>Panicum sect. Panicum</taxon>
    </lineage>
</organism>
<dbReference type="Gramene" id="PAN32676">
    <property type="protein sequence ID" value="PAN32676"/>
    <property type="gene ID" value="PAHAL_5G504100"/>
</dbReference>
<proteinExistence type="predicted"/>
<dbReference type="Proteomes" id="UP000243499">
    <property type="component" value="Chromosome 5"/>
</dbReference>
<dbReference type="AlphaFoldDB" id="A0A2S3HYH9"/>
<reference evidence="1" key="1">
    <citation type="submission" date="2018-04" db="EMBL/GenBank/DDBJ databases">
        <title>WGS assembly of Panicum hallii.</title>
        <authorList>
            <person name="Lovell J."/>
            <person name="Jenkins J."/>
            <person name="Lowry D."/>
            <person name="Mamidi S."/>
            <person name="Sreedasyam A."/>
            <person name="Weng X."/>
            <person name="Barry K."/>
            <person name="Bonette J."/>
            <person name="Campitelli B."/>
            <person name="Daum C."/>
            <person name="Gordon S."/>
            <person name="Gould B."/>
            <person name="Lipzen A."/>
            <person name="Macqueen A."/>
            <person name="Palacio-Mejia J."/>
            <person name="Plott C."/>
            <person name="Shakirov E."/>
            <person name="Shu S."/>
            <person name="Yoshinaga Y."/>
            <person name="Zane M."/>
            <person name="Rokhsar D."/>
            <person name="Grimwood J."/>
            <person name="Schmutz J."/>
            <person name="Juenger T."/>
        </authorList>
    </citation>
    <scope>NUCLEOTIDE SEQUENCE [LARGE SCALE GENOMIC DNA]</scope>
    <source>
        <strain evidence="1">FIL2</strain>
    </source>
</reference>